<evidence type="ECO:0000313" key="2">
    <source>
        <dbReference type="EMBL" id="WMB74687.1"/>
    </source>
</evidence>
<dbReference type="PANTHER" id="PTHR46142:SF3">
    <property type="entry name" value="F18B13.24 PROTEIN"/>
    <property type="match status" value="1"/>
</dbReference>
<dbReference type="RefSeq" id="WP_306685167.1">
    <property type="nucleotide sequence ID" value="NZ_CP132914.1"/>
</dbReference>
<dbReference type="AlphaFoldDB" id="A0AA50KHH6"/>
<sequence length="158" mass="18109">MNIIGLDHFTIRTPKLVETLLFYQVILGLKLGWRPQFGFPGHWLYASNKPILHLVEAGDQALEAYLGESRNIYGSGRVDHLSFRGTDLHQMQQHLCQQRMIFEERIVPEIGEHQLFLEDPNGIKVEMIFPYAKDNAIVGIVMDRLTILDTKEPEHGGD</sequence>
<dbReference type="InterPro" id="IPR037523">
    <property type="entry name" value="VOC_core"/>
</dbReference>
<accession>A0AA50KHH6</accession>
<dbReference type="PANTHER" id="PTHR46142">
    <property type="match status" value="1"/>
</dbReference>
<dbReference type="Gene3D" id="3.10.180.10">
    <property type="entry name" value="2,3-Dihydroxybiphenyl 1,2-Dioxygenase, domain 1"/>
    <property type="match status" value="1"/>
</dbReference>
<dbReference type="CDD" id="cd07245">
    <property type="entry name" value="VOC_like"/>
    <property type="match status" value="1"/>
</dbReference>
<proteinExistence type="predicted"/>
<name>A0AA50KHH6_9GAMM</name>
<organism evidence="2">
    <name type="scientific">Shewanella oncorhynchi</name>
    <dbReference type="NCBI Taxonomy" id="2726434"/>
    <lineage>
        <taxon>Bacteria</taxon>
        <taxon>Pseudomonadati</taxon>
        <taxon>Pseudomonadota</taxon>
        <taxon>Gammaproteobacteria</taxon>
        <taxon>Alteromonadales</taxon>
        <taxon>Shewanellaceae</taxon>
        <taxon>Shewanella</taxon>
    </lineage>
</organism>
<protein>
    <submittedName>
        <fullName evidence="2">VOC family protein</fullName>
    </submittedName>
</protein>
<dbReference type="Proteomes" id="UP001236800">
    <property type="component" value="Chromosome"/>
</dbReference>
<reference evidence="2" key="1">
    <citation type="submission" date="2023-08" db="EMBL/GenBank/DDBJ databases">
        <title>Complete genome sequence of Shewanella oncorhynchi Z-P2, a siderophore putrebactin-producing bacterium.</title>
        <authorList>
            <person name="Zhang Y."/>
        </authorList>
    </citation>
    <scope>NUCLEOTIDE SEQUENCE</scope>
    <source>
        <strain evidence="2">Z-P2</strain>
    </source>
</reference>
<dbReference type="KEGG" id="sog:RA178_08820"/>
<feature type="domain" description="VOC" evidence="1">
    <location>
        <begin position="5"/>
        <end position="130"/>
    </location>
</feature>
<dbReference type="PROSITE" id="PS51819">
    <property type="entry name" value="VOC"/>
    <property type="match status" value="1"/>
</dbReference>
<dbReference type="Pfam" id="PF00903">
    <property type="entry name" value="Glyoxalase"/>
    <property type="match status" value="1"/>
</dbReference>
<dbReference type="InterPro" id="IPR004360">
    <property type="entry name" value="Glyas_Fos-R_dOase_dom"/>
</dbReference>
<gene>
    <name evidence="2" type="ORF">RA178_08820</name>
</gene>
<dbReference type="InterPro" id="IPR029068">
    <property type="entry name" value="Glyas_Bleomycin-R_OHBP_Dase"/>
</dbReference>
<evidence type="ECO:0000259" key="1">
    <source>
        <dbReference type="PROSITE" id="PS51819"/>
    </source>
</evidence>
<dbReference type="GeneID" id="301339281"/>
<dbReference type="EMBL" id="CP132914">
    <property type="protein sequence ID" value="WMB74687.1"/>
    <property type="molecule type" value="Genomic_DNA"/>
</dbReference>
<dbReference type="SUPFAM" id="SSF54593">
    <property type="entry name" value="Glyoxalase/Bleomycin resistance protein/Dihydroxybiphenyl dioxygenase"/>
    <property type="match status" value="1"/>
</dbReference>